<evidence type="ECO:0000259" key="2">
    <source>
        <dbReference type="Pfam" id="PF25474"/>
    </source>
</evidence>
<sequence length="1502" mass="172924">MNSNAILKEAKQGIIPKSLFRIIIKHIQGFVILSRVNSLLPVFLYIAVFMVYFLQTTVSFFLVNKANIWDQESPTTQVIRYISFIWRFGATDNDFSTVSLSFVVITALSLFGHVIQISLILVFWKKHHVHTRFIWVASFNTEFLMPLVTLAIPPEIAKIIGIIITDRSKFTTLVEIFLSVYIILFFAYTIMTILTGSSALFEKGRCLFWSVIFGQNYVAILISIVSFLSRILEFLDGPLFYSVSGLCVVLFIAMMIIEFYFIPIVDTFYQSLHFSFALATIILIVIQDLMNSTLSFSNTALVIAFFAIGAIFSLIFYAMLSSYERSVLKQISLLSEAKITFDECFTNSIIFTKMIRIGFKYGHSYVLSWIPFSEALERYNNSEIVWSTYVRFLSVYYEENSKLAVAIDQFKMKKFRSVQLSCFITQMKIISKSRNRHMSKDICQTIKIIESAVTKSKSLIVSYWSAIADYSMTSAYNIGSKLKESLEYCQSAYFHLISFFPNNPTICFKYAKFQENIFHDPQEALHWYRRSEYLNKSKSFLIDIAQSHAQKLFPSLPESIYSFVNDNEEEEESMSLQYKELEITTGAGSEASYKNKSEHVTNYVQSLYRNYGKETPIRVASFLKFLVLLIFILSFLCGQFLIPIIMQNGSSKFNRFYNGVILISNLKFRLEVIGFGMTRIALYADGHILDDVDRQDIVQGIEEFYENTMNLLNGLILETNAGLEELAALFITNSQHYFVNTLQAYVEMISPEVVNQERYENTYTALFQEAVNGISYNLHKYGQNLTYNFLNETWMISYLLNVDEIANALRLSAEKLRNDMNNVLTDYYNIVFNISIFIVIVTILAEPFFLYFTFRLKTIWKFIVDAISSLPRICLHKVIHQYSSLKNSDDEICQKEEVKFIHQFMQIQSVGDTHGGLPTTHISVIAVLSSVVAVGCIFLSLVLIDQQIPILTTFPNRYTLVTTYMTSLFTCGNLLHRLAIVHAGYPFWKDTASWLIEKLDSTYELFENASYWLTSEMWNGYPSDILSSTKEISDYLLNIKTDWVDHDFIHDRFNDLPPMVQIEMLHSLLSLLQLEDESAVSKESKLLIFFNHEIISHIFPDHFVFLISSIADSLSSKLDSVVLQAYLIATGLFLLGTIISVYQLNKLSQVCDTIRFCISLLSMIESNYIENSTAIMNIFGGVFEGSLVSETENAMKLKCQEIAKEPIMIVDEKFIVLFSNNPMKTKYGYAMGSILKDDLAKHLLTFDSGHTFQYQNDTVQLFHSEENSIILIFHEATINDKRKQDFKGEQKKMFSIKEQIIPQNLHHKVNFESQNSMLFSNSIMLLAVEFLYFNDYEGVTASNLLMIYKQFWNKLTQLAKDNRDATIVKQFGMTHFICFNMTRQTSSTYEVGEDVINFIGEVYKYTASHNFKIRMGLVYNKLIYSGMRLHDATFNVYSKVINRAHMLCVKSTPGFLLLKPKVLEHLPNFVSQEVTDVQVIWKHMSPAWINSIDLQKISNEIG</sequence>
<dbReference type="EMBL" id="MLAK01001038">
    <property type="protein sequence ID" value="OHS98725.1"/>
    <property type="molecule type" value="Genomic_DNA"/>
</dbReference>
<accession>A0A1J4JMF6</accession>
<reference evidence="3" key="1">
    <citation type="submission" date="2016-10" db="EMBL/GenBank/DDBJ databases">
        <authorList>
            <person name="Benchimol M."/>
            <person name="Almeida L.G."/>
            <person name="Vasconcelos A.T."/>
            <person name="Perreira-Neves A."/>
            <person name="Rosa I.A."/>
            <person name="Tasca T."/>
            <person name="Bogo M.R."/>
            <person name="de Souza W."/>
        </authorList>
    </citation>
    <scope>NUCLEOTIDE SEQUENCE [LARGE SCALE GENOMIC DNA]</scope>
    <source>
        <strain evidence="3">K</strain>
    </source>
</reference>
<feature type="transmembrane region" description="Helical" evidence="1">
    <location>
        <begin position="102"/>
        <end position="124"/>
    </location>
</feature>
<feature type="transmembrane region" description="Helical" evidence="1">
    <location>
        <begin position="298"/>
        <end position="320"/>
    </location>
</feature>
<evidence type="ECO:0000313" key="4">
    <source>
        <dbReference type="Proteomes" id="UP000179807"/>
    </source>
</evidence>
<dbReference type="VEuPathDB" id="TrichDB:TRFO_08720"/>
<comment type="caution">
    <text evidence="3">The sequence shown here is derived from an EMBL/GenBank/DDBJ whole genome shotgun (WGS) entry which is preliminary data.</text>
</comment>
<evidence type="ECO:0000313" key="3">
    <source>
        <dbReference type="EMBL" id="OHS98725.1"/>
    </source>
</evidence>
<feature type="transmembrane region" description="Helical" evidence="1">
    <location>
        <begin position="240"/>
        <end position="262"/>
    </location>
</feature>
<name>A0A1J4JMF6_9EUKA</name>
<organism evidence="3 4">
    <name type="scientific">Tritrichomonas foetus</name>
    <dbReference type="NCBI Taxonomy" id="1144522"/>
    <lineage>
        <taxon>Eukaryota</taxon>
        <taxon>Metamonada</taxon>
        <taxon>Parabasalia</taxon>
        <taxon>Tritrichomonadida</taxon>
        <taxon>Tritrichomonadidae</taxon>
        <taxon>Tritrichomonas</taxon>
    </lineage>
</organism>
<protein>
    <recommendedName>
        <fullName evidence="2">TmcB/TmcC TPR repeats domain-containing protein</fullName>
    </recommendedName>
</protein>
<feature type="transmembrane region" description="Helical" evidence="1">
    <location>
        <begin position="144"/>
        <end position="164"/>
    </location>
</feature>
<feature type="transmembrane region" description="Helical" evidence="1">
    <location>
        <begin position="207"/>
        <end position="228"/>
    </location>
</feature>
<feature type="domain" description="TmcB/TmcC TPR repeats" evidence="2">
    <location>
        <begin position="448"/>
        <end position="538"/>
    </location>
</feature>
<feature type="transmembrane region" description="Helical" evidence="1">
    <location>
        <begin position="268"/>
        <end position="286"/>
    </location>
</feature>
<dbReference type="Pfam" id="PF25474">
    <property type="entry name" value="TPR_TmcB"/>
    <property type="match status" value="1"/>
</dbReference>
<dbReference type="InterPro" id="IPR057352">
    <property type="entry name" value="TPR_TmcB/C"/>
</dbReference>
<dbReference type="Proteomes" id="UP000179807">
    <property type="component" value="Unassembled WGS sequence"/>
</dbReference>
<dbReference type="RefSeq" id="XP_068351862.1">
    <property type="nucleotide sequence ID" value="XM_068494458.1"/>
</dbReference>
<feature type="transmembrane region" description="Helical" evidence="1">
    <location>
        <begin position="625"/>
        <end position="646"/>
    </location>
</feature>
<gene>
    <name evidence="3" type="ORF">TRFO_08720</name>
</gene>
<dbReference type="GeneID" id="94829162"/>
<feature type="transmembrane region" description="Helical" evidence="1">
    <location>
        <begin position="1121"/>
        <end position="1142"/>
    </location>
</feature>
<evidence type="ECO:0000256" key="1">
    <source>
        <dbReference type="SAM" id="Phobius"/>
    </source>
</evidence>
<keyword evidence="1" id="KW-0472">Membrane</keyword>
<keyword evidence="4" id="KW-1185">Reference proteome</keyword>
<proteinExistence type="predicted"/>
<feature type="transmembrane region" description="Helical" evidence="1">
    <location>
        <begin position="42"/>
        <end position="63"/>
    </location>
</feature>
<feature type="transmembrane region" description="Helical" evidence="1">
    <location>
        <begin position="827"/>
        <end position="852"/>
    </location>
</feature>
<keyword evidence="1" id="KW-0812">Transmembrane</keyword>
<feature type="transmembrane region" description="Helical" evidence="1">
    <location>
        <begin position="922"/>
        <end position="944"/>
    </location>
</feature>
<keyword evidence="1" id="KW-1133">Transmembrane helix</keyword>
<feature type="transmembrane region" description="Helical" evidence="1">
    <location>
        <begin position="176"/>
        <end position="201"/>
    </location>
</feature>